<dbReference type="PANTHER" id="PTHR30026:SF20">
    <property type="entry name" value="OUTER MEMBRANE PROTEIN TOLC"/>
    <property type="match status" value="1"/>
</dbReference>
<dbReference type="SUPFAM" id="SSF56954">
    <property type="entry name" value="Outer membrane efflux proteins (OEP)"/>
    <property type="match status" value="1"/>
</dbReference>
<dbReference type="Proteomes" id="UP000295499">
    <property type="component" value="Unassembled WGS sequence"/>
</dbReference>
<evidence type="ECO:0000256" key="1">
    <source>
        <dbReference type="ARBA" id="ARBA00004442"/>
    </source>
</evidence>
<feature type="region of interest" description="Disordered" evidence="8">
    <location>
        <begin position="89"/>
        <end position="109"/>
    </location>
</feature>
<keyword evidence="4" id="KW-1134">Transmembrane beta strand</keyword>
<evidence type="ECO:0000313" key="11">
    <source>
        <dbReference type="Proteomes" id="UP000295499"/>
    </source>
</evidence>
<evidence type="ECO:0000313" key="10">
    <source>
        <dbReference type="EMBL" id="TDO19625.1"/>
    </source>
</evidence>
<feature type="signal peptide" evidence="9">
    <location>
        <begin position="1"/>
        <end position="28"/>
    </location>
</feature>
<evidence type="ECO:0000256" key="9">
    <source>
        <dbReference type="SAM" id="SignalP"/>
    </source>
</evidence>
<evidence type="ECO:0000256" key="6">
    <source>
        <dbReference type="ARBA" id="ARBA00023136"/>
    </source>
</evidence>
<dbReference type="InterPro" id="IPR003423">
    <property type="entry name" value="OMP_efflux"/>
</dbReference>
<proteinExistence type="inferred from homology"/>
<organism evidence="10 11">
    <name type="scientific">Pedobacter duraquae</name>
    <dbReference type="NCBI Taxonomy" id="425511"/>
    <lineage>
        <taxon>Bacteria</taxon>
        <taxon>Pseudomonadati</taxon>
        <taxon>Bacteroidota</taxon>
        <taxon>Sphingobacteriia</taxon>
        <taxon>Sphingobacteriales</taxon>
        <taxon>Sphingobacteriaceae</taxon>
        <taxon>Pedobacter</taxon>
    </lineage>
</organism>
<name>A0A4R6IFE3_9SPHI</name>
<comment type="caution">
    <text evidence="10">The sequence shown here is derived from an EMBL/GenBank/DDBJ whole genome shotgun (WGS) entry which is preliminary data.</text>
</comment>
<comment type="similarity">
    <text evidence="2">Belongs to the outer membrane factor (OMF) (TC 1.B.17) family.</text>
</comment>
<evidence type="ECO:0000256" key="4">
    <source>
        <dbReference type="ARBA" id="ARBA00022452"/>
    </source>
</evidence>
<dbReference type="AlphaFoldDB" id="A0A4R6IFE3"/>
<dbReference type="RefSeq" id="WP_243732375.1">
    <property type="nucleotide sequence ID" value="NZ_SNWM01000006.1"/>
</dbReference>
<keyword evidence="7" id="KW-0998">Cell outer membrane</keyword>
<feature type="chain" id="PRO_5020319347" evidence="9">
    <location>
        <begin position="29"/>
        <end position="453"/>
    </location>
</feature>
<keyword evidence="9" id="KW-0732">Signal</keyword>
<comment type="subcellular location">
    <subcellularLocation>
        <location evidence="1">Cell outer membrane</location>
    </subcellularLocation>
</comment>
<dbReference type="Pfam" id="PF02321">
    <property type="entry name" value="OEP"/>
    <property type="match status" value="2"/>
</dbReference>
<keyword evidence="3" id="KW-0813">Transport</keyword>
<dbReference type="Gene3D" id="1.20.1600.10">
    <property type="entry name" value="Outer membrane efflux proteins (OEP)"/>
    <property type="match status" value="1"/>
</dbReference>
<dbReference type="GO" id="GO:0009279">
    <property type="term" value="C:cell outer membrane"/>
    <property type="evidence" value="ECO:0007669"/>
    <property type="project" value="UniProtKB-SubCell"/>
</dbReference>
<dbReference type="GO" id="GO:0015288">
    <property type="term" value="F:porin activity"/>
    <property type="evidence" value="ECO:0007669"/>
    <property type="project" value="TreeGrafter"/>
</dbReference>
<dbReference type="InterPro" id="IPR051906">
    <property type="entry name" value="TolC-like"/>
</dbReference>
<evidence type="ECO:0000256" key="7">
    <source>
        <dbReference type="ARBA" id="ARBA00023237"/>
    </source>
</evidence>
<dbReference type="GO" id="GO:0015562">
    <property type="term" value="F:efflux transmembrane transporter activity"/>
    <property type="evidence" value="ECO:0007669"/>
    <property type="project" value="InterPro"/>
</dbReference>
<gene>
    <name evidence="10" type="ORF">CLV32_4248</name>
</gene>
<evidence type="ECO:0000256" key="5">
    <source>
        <dbReference type="ARBA" id="ARBA00022692"/>
    </source>
</evidence>
<evidence type="ECO:0000256" key="8">
    <source>
        <dbReference type="SAM" id="MobiDB-lite"/>
    </source>
</evidence>
<dbReference type="EMBL" id="SNWM01000006">
    <property type="protein sequence ID" value="TDO19625.1"/>
    <property type="molecule type" value="Genomic_DNA"/>
</dbReference>
<keyword evidence="11" id="KW-1185">Reference proteome</keyword>
<dbReference type="GO" id="GO:1990281">
    <property type="term" value="C:efflux pump complex"/>
    <property type="evidence" value="ECO:0007669"/>
    <property type="project" value="TreeGrafter"/>
</dbReference>
<reference evidence="10 11" key="1">
    <citation type="submission" date="2019-03" db="EMBL/GenBank/DDBJ databases">
        <title>Genomic Encyclopedia of Archaeal and Bacterial Type Strains, Phase II (KMG-II): from individual species to whole genera.</title>
        <authorList>
            <person name="Goeker M."/>
        </authorList>
    </citation>
    <scope>NUCLEOTIDE SEQUENCE [LARGE SCALE GENOMIC DNA]</scope>
    <source>
        <strain evidence="10 11">DSM 19034</strain>
    </source>
</reference>
<dbReference type="PANTHER" id="PTHR30026">
    <property type="entry name" value="OUTER MEMBRANE PROTEIN TOLC"/>
    <property type="match status" value="1"/>
</dbReference>
<protein>
    <submittedName>
        <fullName evidence="10">Outer membrane protein TolC</fullName>
    </submittedName>
</protein>
<accession>A0A4R6IFE3</accession>
<keyword evidence="5" id="KW-0812">Transmembrane</keyword>
<evidence type="ECO:0000256" key="3">
    <source>
        <dbReference type="ARBA" id="ARBA00022448"/>
    </source>
</evidence>
<feature type="compositionally biased region" description="Low complexity" evidence="8">
    <location>
        <begin position="89"/>
        <end position="105"/>
    </location>
</feature>
<keyword evidence="6" id="KW-0472">Membrane</keyword>
<sequence length="453" mass="50241">MKKLNIHIRLLCCFLGMALVCFVGQATAQNILDKNTNALPSMTLQEAIETALKNNYDIKLINNDLLIAQNNVNARNAGLLPTLGATFSKGGSSQNSTQTTSTGTQRKLSGVKNTNQSYGVALDWTIFDGFQMFANYDRLKELQKQGEVNTKGVILGTIADVVNNYYALVRQQQLVAAKDSALDISRLRVSIADNKLQLGRGSKLDVLTAKVDYNTDTSSYLTEKNLLKTTMVTLNQLMARDLNIEFKVKEEIDIENNLVYANLQTQANALNPDLQNAFINKKIAELNLKQVKGQRYPVVAINSGYDFNRSTSPTGFNTALRANGLTYGVTASLNIFNGFLQRQNERNAKVLISSSELNLDKTKQTISAQLISTYQNYQTNLDLLKVETGNVEIAKQNLDITLTKYRLGSIAPLELREAQRNSIDAVTRFLDAQYQAKLTEISLKEISGTLNVR</sequence>
<evidence type="ECO:0000256" key="2">
    <source>
        <dbReference type="ARBA" id="ARBA00007613"/>
    </source>
</evidence>